<sequence>MYKKFVLRLSEEKYQMLVSMSGEKSLNQYINEVLDSHILKIKGRNTQMEKVVIGEMKHSDLREAVVVTQQPWFMEILDKYNIYFFSPQKIVKPMMSLLFYGDSDCEPAKSISRFGKVSHIYRYVTREDLDSIPEVQGILNDPQFADEILSWGKYQIVVLSEVTLLENPLPLTKDYINHPRIIVNRETTFAKFLGAKKIDDLFK</sequence>
<evidence type="ECO:0000313" key="1">
    <source>
        <dbReference type="EMBL" id="EIJ80385.1"/>
    </source>
</evidence>
<dbReference type="Proteomes" id="UP000010523">
    <property type="component" value="Unassembled WGS sequence"/>
</dbReference>
<protein>
    <submittedName>
        <fullName evidence="1">Uncharacterized protein</fullName>
    </submittedName>
</protein>
<dbReference type="PATRIC" id="fig|997296.3.peg.1805"/>
<reference evidence="1 2" key="1">
    <citation type="journal article" date="2012" name="Appl. Environ. Microbiol.">
        <title>Genome Sequence of Thermotolerant Bacillus methanolicus: Features and Regulation Related to Methylotrophy and Production of L-Lysine and L-Glutamate from Methanol.</title>
        <authorList>
            <person name="Heggeset T.M."/>
            <person name="Krog A."/>
            <person name="Balzer S."/>
            <person name="Wentzel A."/>
            <person name="Ellingsen T.E."/>
            <person name="Brautaset T."/>
        </authorList>
    </citation>
    <scope>NUCLEOTIDE SEQUENCE [LARGE SCALE GENOMIC DNA]</scope>
    <source>
        <strain evidence="1 2">PB1</strain>
    </source>
</reference>
<dbReference type="OrthoDB" id="2141513at2"/>
<dbReference type="AlphaFoldDB" id="I3E1L4"/>
<gene>
    <name evidence="1" type="ORF">PB1_08497</name>
</gene>
<keyword evidence="2" id="KW-1185">Reference proteome</keyword>
<proteinExistence type="predicted"/>
<name>I3E1L4_BACMT</name>
<dbReference type="EMBL" id="AFEU01000002">
    <property type="protein sequence ID" value="EIJ80385.1"/>
    <property type="molecule type" value="Genomic_DNA"/>
</dbReference>
<accession>I3E1L4</accession>
<comment type="caution">
    <text evidence="1">The sequence shown here is derived from an EMBL/GenBank/DDBJ whole genome shotgun (WGS) entry which is preliminary data.</text>
</comment>
<organism evidence="1 2">
    <name type="scientific">Bacillus methanolicus PB1</name>
    <dbReference type="NCBI Taxonomy" id="997296"/>
    <lineage>
        <taxon>Bacteria</taxon>
        <taxon>Bacillati</taxon>
        <taxon>Bacillota</taxon>
        <taxon>Bacilli</taxon>
        <taxon>Bacillales</taxon>
        <taxon>Bacillaceae</taxon>
        <taxon>Bacillus</taxon>
    </lineage>
</organism>
<dbReference type="eggNOG" id="ENOG5030DNV">
    <property type="taxonomic scope" value="Bacteria"/>
</dbReference>
<evidence type="ECO:0000313" key="2">
    <source>
        <dbReference type="Proteomes" id="UP000010523"/>
    </source>
</evidence>